<dbReference type="PRINTS" id="PR00412">
    <property type="entry name" value="EPOXHYDRLASE"/>
</dbReference>
<dbReference type="SUPFAM" id="SSF53474">
    <property type="entry name" value="alpha/beta-Hydrolases"/>
    <property type="match status" value="1"/>
</dbReference>
<keyword evidence="2" id="KW-0058">Aromatic hydrocarbons catabolism</keyword>
<feature type="domain" description="Epoxide hydrolase N-terminal" evidence="4">
    <location>
        <begin position="6"/>
        <end position="107"/>
    </location>
</feature>
<keyword evidence="3 5" id="KW-0378">Hydrolase</keyword>
<accession>A0ABY2I1G6</accession>
<proteinExistence type="inferred from homology"/>
<evidence type="ECO:0000313" key="6">
    <source>
        <dbReference type="Proteomes" id="UP000298252"/>
    </source>
</evidence>
<dbReference type="InterPro" id="IPR029058">
    <property type="entry name" value="AB_hydrolase_fold"/>
</dbReference>
<dbReference type="Proteomes" id="UP000298252">
    <property type="component" value="Unassembled WGS sequence"/>
</dbReference>
<dbReference type="PANTHER" id="PTHR21661">
    <property type="entry name" value="EPOXIDE HYDROLASE 1-RELATED"/>
    <property type="match status" value="1"/>
</dbReference>
<evidence type="ECO:0000256" key="2">
    <source>
        <dbReference type="ARBA" id="ARBA00022797"/>
    </source>
</evidence>
<dbReference type="InterPro" id="IPR000639">
    <property type="entry name" value="Epox_hydrolase-like"/>
</dbReference>
<evidence type="ECO:0000256" key="3">
    <source>
        <dbReference type="ARBA" id="ARBA00022801"/>
    </source>
</evidence>
<evidence type="ECO:0000256" key="1">
    <source>
        <dbReference type="ARBA" id="ARBA00010088"/>
    </source>
</evidence>
<comment type="similarity">
    <text evidence="1">Belongs to the peptidase S33 family.</text>
</comment>
<dbReference type="InterPro" id="IPR010497">
    <property type="entry name" value="Epoxide_hydro_N"/>
</dbReference>
<dbReference type="Gene3D" id="3.40.50.1820">
    <property type="entry name" value="alpha/beta hydrolase"/>
    <property type="match status" value="1"/>
</dbReference>
<dbReference type="GO" id="GO:0016787">
    <property type="term" value="F:hydrolase activity"/>
    <property type="evidence" value="ECO:0007669"/>
    <property type="project" value="UniProtKB-KW"/>
</dbReference>
<dbReference type="PIRSF" id="PIRSF001112">
    <property type="entry name" value="Epoxide_hydrolase"/>
    <property type="match status" value="1"/>
</dbReference>
<protein>
    <submittedName>
        <fullName evidence="5">Epoxide hydrolase</fullName>
    </submittedName>
</protein>
<reference evidence="5 6" key="1">
    <citation type="submission" date="2019-03" db="EMBL/GenBank/DDBJ databases">
        <title>Genomics of glacier-inhabiting Cryobacterium strains.</title>
        <authorList>
            <person name="Liu Q."/>
            <person name="Xin Y.-H."/>
        </authorList>
    </citation>
    <scope>NUCLEOTIDE SEQUENCE [LARGE SCALE GENOMIC DNA]</scope>
    <source>
        <strain evidence="5 6">Hh8</strain>
    </source>
</reference>
<comment type="caution">
    <text evidence="5">The sequence shown here is derived from an EMBL/GenBank/DDBJ whole genome shotgun (WGS) entry which is preliminary data.</text>
</comment>
<dbReference type="RefSeq" id="WP_092341447.1">
    <property type="nucleotide sequence ID" value="NZ_FNIB01000009.1"/>
</dbReference>
<sequence>MSNNPTPFVIHVPDDVLADLRSRLRNTRWPDEAPGAPWSQGTDRTVLRLLVDEWAERFDWREQERALNRYPHFVTEISGTKVHFIHVRNGKPPLILTHGWPSSFVEFLPLVDRLSRDFDLLIPSLPGYGFSERPGRVGIDAAYTAGLWLNMMEQLGYSQFGAIGGDFGAAVTTHLALIAPERATRIMITTPEMHPVLDASSRPLSAAEKAYLKHVEGWDATERGYSSIQSTRPQTVGYGLSDSPAGLAAWLIEKWRAWSDSDGDVLEKFGTDFLLTNLTLYWATNSITPSMRDYFDARWHGTELTSTDFVSVPTAISVFANEFAPTGTPPREWYERLYNVQQWSIAAAGGHFAAAEEPDRLAHDVRTHFTAKFP</sequence>
<organism evidence="5 6">
    <name type="scientific">Cryobacterium flavum</name>
    <dbReference type="NCBI Taxonomy" id="1424659"/>
    <lineage>
        <taxon>Bacteria</taxon>
        <taxon>Bacillati</taxon>
        <taxon>Actinomycetota</taxon>
        <taxon>Actinomycetes</taxon>
        <taxon>Micrococcales</taxon>
        <taxon>Microbacteriaceae</taxon>
        <taxon>Cryobacterium</taxon>
    </lineage>
</organism>
<dbReference type="Pfam" id="PF06441">
    <property type="entry name" value="EHN"/>
    <property type="match status" value="1"/>
</dbReference>
<dbReference type="PANTHER" id="PTHR21661:SF35">
    <property type="entry name" value="EPOXIDE HYDROLASE"/>
    <property type="match status" value="1"/>
</dbReference>
<dbReference type="InterPro" id="IPR016292">
    <property type="entry name" value="Epoxide_hydrolase"/>
</dbReference>
<evidence type="ECO:0000259" key="4">
    <source>
        <dbReference type="Pfam" id="PF06441"/>
    </source>
</evidence>
<keyword evidence="6" id="KW-1185">Reference proteome</keyword>
<evidence type="ECO:0000313" key="5">
    <source>
        <dbReference type="EMBL" id="TFB75993.1"/>
    </source>
</evidence>
<name>A0ABY2I1G6_9MICO</name>
<gene>
    <name evidence="5" type="ORF">E3O21_11020</name>
</gene>
<dbReference type="EMBL" id="SOFD01000028">
    <property type="protein sequence ID" value="TFB75993.1"/>
    <property type="molecule type" value="Genomic_DNA"/>
</dbReference>